<feature type="domain" description="Tyrosine specific protein phosphatases" evidence="2">
    <location>
        <begin position="162"/>
        <end position="227"/>
    </location>
</feature>
<dbReference type="PROSITE" id="PS00383">
    <property type="entry name" value="TYR_PHOSPHATASE_1"/>
    <property type="match status" value="1"/>
</dbReference>
<reference evidence="3 4" key="1">
    <citation type="journal article" date="2014" name="PLoS Genet.">
        <title>The Genome of Spironucleus salmonicida Highlights a Fish Pathogen Adapted to Fluctuating Environments.</title>
        <authorList>
            <person name="Xu F."/>
            <person name="Jerlstrom-Hultqvist J."/>
            <person name="Einarsson E."/>
            <person name="Astvaldsson A."/>
            <person name="Svard S.G."/>
            <person name="Andersson J.O."/>
        </authorList>
    </citation>
    <scope>NUCLEOTIDE SEQUENCE</scope>
    <source>
        <strain evidence="4">ATCC 50377</strain>
    </source>
</reference>
<dbReference type="InterPro" id="IPR016130">
    <property type="entry name" value="Tyr_Pase_AS"/>
</dbReference>
<evidence type="ECO:0000259" key="2">
    <source>
        <dbReference type="PROSITE" id="PS50056"/>
    </source>
</evidence>
<dbReference type="InterPro" id="IPR000387">
    <property type="entry name" value="Tyr_Pase_dom"/>
</dbReference>
<sequence length="251" mass="27813">MQQRYDALEDRTFADVLPSTPVATHAWNAENASRNRQINVTPSLSTVVEPYMNANEIRLGGTFQIASQAPLPVEFFRFFALVRDREIASIVQLCEVEAGKCDAYLPAAAAVLSENGRNLTVETTEKTVKNDLTVTKLLVDGAPVTHYALASFPDLKTPENDFSFLQILRETANQRILVHCSAGVGRTGVFIVCRAKMSQKGAETDQIILDLRRQRSVFMVQTLEQYGYCCRFRGECEEEVEGLDAGGIDGI</sequence>
<organism evidence="3">
    <name type="scientific">Spironucleus salmonicida</name>
    <dbReference type="NCBI Taxonomy" id="348837"/>
    <lineage>
        <taxon>Eukaryota</taxon>
        <taxon>Metamonada</taxon>
        <taxon>Diplomonadida</taxon>
        <taxon>Hexamitidae</taxon>
        <taxon>Hexamitinae</taxon>
        <taxon>Spironucleus</taxon>
    </lineage>
</organism>
<dbReference type="InterPro" id="IPR003595">
    <property type="entry name" value="Tyr_Pase_cat"/>
</dbReference>
<dbReference type="Proteomes" id="UP000018208">
    <property type="component" value="Unassembled WGS sequence"/>
</dbReference>
<dbReference type="PANTHER" id="PTHR19134">
    <property type="entry name" value="RECEPTOR-TYPE TYROSINE-PROTEIN PHOSPHATASE"/>
    <property type="match status" value="1"/>
</dbReference>
<dbReference type="OrthoDB" id="5854685at2759"/>
<dbReference type="InterPro" id="IPR029021">
    <property type="entry name" value="Prot-tyrosine_phosphatase-like"/>
</dbReference>
<evidence type="ECO:0000313" key="5">
    <source>
        <dbReference type="Proteomes" id="UP000018208"/>
    </source>
</evidence>
<gene>
    <name evidence="3" type="ORF">SS50377_14571</name>
    <name evidence="4" type="ORF">SS50377_21520</name>
</gene>
<dbReference type="EMBL" id="AUWU02000002">
    <property type="protein sequence ID" value="KAH0575983.1"/>
    <property type="molecule type" value="Genomic_DNA"/>
</dbReference>
<feature type="domain" description="Tyrosine-protein phosphatase" evidence="1">
    <location>
        <begin position="1"/>
        <end position="229"/>
    </location>
</feature>
<dbReference type="SUPFAM" id="SSF52799">
    <property type="entry name" value="(Phosphotyrosine protein) phosphatases II"/>
    <property type="match status" value="1"/>
</dbReference>
<accession>V6LXF1</accession>
<evidence type="ECO:0000313" key="4">
    <source>
        <dbReference type="EMBL" id="KAH0575983.1"/>
    </source>
</evidence>
<dbReference type="SMART" id="SM00404">
    <property type="entry name" value="PTPc_motif"/>
    <property type="match status" value="1"/>
</dbReference>
<dbReference type="PANTHER" id="PTHR19134:SF449">
    <property type="entry name" value="TYROSINE-PROTEIN PHOSPHATASE 1"/>
    <property type="match status" value="1"/>
</dbReference>
<dbReference type="GO" id="GO:0004725">
    <property type="term" value="F:protein tyrosine phosphatase activity"/>
    <property type="evidence" value="ECO:0007669"/>
    <property type="project" value="InterPro"/>
</dbReference>
<dbReference type="VEuPathDB" id="GiardiaDB:SS50377_21520"/>
<reference evidence="4" key="2">
    <citation type="submission" date="2020-12" db="EMBL/GenBank/DDBJ databases">
        <title>New Spironucleus salmonicida genome in near-complete chromosomes.</title>
        <authorList>
            <person name="Xu F."/>
            <person name="Kurt Z."/>
            <person name="Jimenez-Gonzalez A."/>
            <person name="Astvaldsson A."/>
            <person name="Andersson J.O."/>
            <person name="Svard S.G."/>
        </authorList>
    </citation>
    <scope>NUCLEOTIDE SEQUENCE</scope>
    <source>
        <strain evidence="4">ATCC 50377</strain>
    </source>
</reference>
<evidence type="ECO:0000259" key="1">
    <source>
        <dbReference type="PROSITE" id="PS50055"/>
    </source>
</evidence>
<dbReference type="PROSITE" id="PS50055">
    <property type="entry name" value="TYR_PHOSPHATASE_PTP"/>
    <property type="match status" value="1"/>
</dbReference>
<dbReference type="PRINTS" id="PR00700">
    <property type="entry name" value="PRTYPHPHTASE"/>
</dbReference>
<name>V6LXF1_9EUKA</name>
<dbReference type="InterPro" id="IPR050348">
    <property type="entry name" value="Protein-Tyr_Phosphatase"/>
</dbReference>
<evidence type="ECO:0000313" key="3">
    <source>
        <dbReference type="EMBL" id="EST45499.1"/>
    </source>
</evidence>
<keyword evidence="5" id="KW-1185">Reference proteome</keyword>
<dbReference type="AlphaFoldDB" id="V6LXF1"/>
<proteinExistence type="predicted"/>
<dbReference type="EMBL" id="KI546094">
    <property type="protein sequence ID" value="EST45499.1"/>
    <property type="molecule type" value="Genomic_DNA"/>
</dbReference>
<dbReference type="SMART" id="SM00194">
    <property type="entry name" value="PTPc"/>
    <property type="match status" value="1"/>
</dbReference>
<dbReference type="Gene3D" id="3.90.190.10">
    <property type="entry name" value="Protein tyrosine phosphatase superfamily"/>
    <property type="match status" value="1"/>
</dbReference>
<protein>
    <submittedName>
        <fullName evidence="3">Dual specificity phosphatase</fullName>
    </submittedName>
</protein>
<dbReference type="PROSITE" id="PS50056">
    <property type="entry name" value="TYR_PHOSPHATASE_2"/>
    <property type="match status" value="1"/>
</dbReference>
<dbReference type="InterPro" id="IPR000242">
    <property type="entry name" value="PTP_cat"/>
</dbReference>
<dbReference type="Pfam" id="PF00102">
    <property type="entry name" value="Y_phosphatase"/>
    <property type="match status" value="1"/>
</dbReference>